<proteinExistence type="predicted"/>
<evidence type="ECO:0000256" key="1">
    <source>
        <dbReference type="ARBA" id="ARBA00004141"/>
    </source>
</evidence>
<dbReference type="Pfam" id="PF00335">
    <property type="entry name" value="Tetraspanin"/>
    <property type="match status" value="1"/>
</dbReference>
<feature type="transmembrane region" description="Helical" evidence="5">
    <location>
        <begin position="297"/>
        <end position="315"/>
    </location>
</feature>
<dbReference type="GO" id="GO:0016020">
    <property type="term" value="C:membrane"/>
    <property type="evidence" value="ECO:0007669"/>
    <property type="project" value="UniProtKB-SubCell"/>
</dbReference>
<evidence type="ECO:0000256" key="5">
    <source>
        <dbReference type="SAM" id="Phobius"/>
    </source>
</evidence>
<keyword evidence="3 5" id="KW-1133">Transmembrane helix</keyword>
<keyword evidence="4 5" id="KW-0472">Membrane</keyword>
<dbReference type="SUPFAM" id="SSF48652">
    <property type="entry name" value="Tetraspanin"/>
    <property type="match status" value="1"/>
</dbReference>
<evidence type="ECO:0000313" key="6">
    <source>
        <dbReference type="EMBL" id="CAG9579060.1"/>
    </source>
</evidence>
<gene>
    <name evidence="6" type="ORF">DCHRY22_LOCUS13051</name>
</gene>
<keyword evidence="2 5" id="KW-0812">Transmembrane</keyword>
<reference evidence="6" key="1">
    <citation type="submission" date="2021-09" db="EMBL/GenBank/DDBJ databases">
        <authorList>
            <person name="Martin H S."/>
        </authorList>
    </citation>
    <scope>NUCLEOTIDE SEQUENCE</scope>
</reference>
<dbReference type="OrthoDB" id="9836210at2759"/>
<dbReference type="InterPro" id="IPR008952">
    <property type="entry name" value="Tetraspanin_EC2_sf"/>
</dbReference>
<keyword evidence="7" id="KW-1185">Reference proteome</keyword>
<dbReference type="Proteomes" id="UP000789524">
    <property type="component" value="Unassembled WGS sequence"/>
</dbReference>
<feature type="transmembrane region" description="Helical" evidence="5">
    <location>
        <begin position="251"/>
        <end position="277"/>
    </location>
</feature>
<protein>
    <submittedName>
        <fullName evidence="6">(African queen) hypothetical protein</fullName>
    </submittedName>
</protein>
<sequence length="325" mass="36380">MAWQVRFTRDGRQRLAGVLRALLIAQLAISLVMVIFCYNVTVKVMSLLKNIHKVTVMLFYALLLLHAYCMKLHYTSGFRLISWLLRCPHWPRAAPVTRLWLISGCLVALNGLLVHAACKSTLKALMKELSSSLRIGISHYLSEPTWKRIMDTMQVELNCCGVESPSDWHEIPWINMDFLNEDSELVMKLSGTDGKALPPVSPYSCCSPHVLAACCHDPLQQFEGSWWGSAAGATLSARSCRDAVGAPLARAALAIHTLSALALVLQLVVVMVTQLVVRSALQAVARGDWTGHHDRVIYYYIIILLQYYPVDYCYIARGKFPSFND</sequence>
<dbReference type="EMBL" id="CAKASE010000078">
    <property type="protein sequence ID" value="CAG9579060.1"/>
    <property type="molecule type" value="Genomic_DNA"/>
</dbReference>
<evidence type="ECO:0000256" key="4">
    <source>
        <dbReference type="ARBA" id="ARBA00023136"/>
    </source>
</evidence>
<organism evidence="6 7">
    <name type="scientific">Danaus chrysippus</name>
    <name type="common">African queen</name>
    <dbReference type="NCBI Taxonomy" id="151541"/>
    <lineage>
        <taxon>Eukaryota</taxon>
        <taxon>Metazoa</taxon>
        <taxon>Ecdysozoa</taxon>
        <taxon>Arthropoda</taxon>
        <taxon>Hexapoda</taxon>
        <taxon>Insecta</taxon>
        <taxon>Pterygota</taxon>
        <taxon>Neoptera</taxon>
        <taxon>Endopterygota</taxon>
        <taxon>Lepidoptera</taxon>
        <taxon>Glossata</taxon>
        <taxon>Ditrysia</taxon>
        <taxon>Papilionoidea</taxon>
        <taxon>Nymphalidae</taxon>
        <taxon>Danainae</taxon>
        <taxon>Danaini</taxon>
        <taxon>Danaina</taxon>
        <taxon>Danaus</taxon>
        <taxon>Anosia</taxon>
    </lineage>
</organism>
<evidence type="ECO:0000256" key="2">
    <source>
        <dbReference type="ARBA" id="ARBA00022692"/>
    </source>
</evidence>
<comment type="caution">
    <text evidence="6">The sequence shown here is derived from an EMBL/GenBank/DDBJ whole genome shotgun (WGS) entry which is preliminary data.</text>
</comment>
<evidence type="ECO:0000313" key="7">
    <source>
        <dbReference type="Proteomes" id="UP000789524"/>
    </source>
</evidence>
<feature type="transmembrane region" description="Helical" evidence="5">
    <location>
        <begin position="54"/>
        <end position="74"/>
    </location>
</feature>
<feature type="transmembrane region" description="Helical" evidence="5">
    <location>
        <begin position="20"/>
        <end position="42"/>
    </location>
</feature>
<name>A0A8J2QZY7_9NEOP</name>
<dbReference type="InterPro" id="IPR018499">
    <property type="entry name" value="Tetraspanin/Peripherin"/>
</dbReference>
<dbReference type="AlphaFoldDB" id="A0A8J2QZY7"/>
<accession>A0A8J2QZY7</accession>
<evidence type="ECO:0000256" key="3">
    <source>
        <dbReference type="ARBA" id="ARBA00022989"/>
    </source>
</evidence>
<comment type="subcellular location">
    <subcellularLocation>
        <location evidence="1">Membrane</location>
        <topology evidence="1">Multi-pass membrane protein</topology>
    </subcellularLocation>
</comment>
<feature type="transmembrane region" description="Helical" evidence="5">
    <location>
        <begin position="99"/>
        <end position="118"/>
    </location>
</feature>
<dbReference type="Gene3D" id="1.10.1450.10">
    <property type="entry name" value="Tetraspanin"/>
    <property type="match status" value="1"/>
</dbReference>